<organism evidence="2 3">
    <name type="scientific">Cajanus cajan</name>
    <name type="common">Pigeon pea</name>
    <name type="synonym">Cajanus indicus</name>
    <dbReference type="NCBI Taxonomy" id="3821"/>
    <lineage>
        <taxon>Eukaryota</taxon>
        <taxon>Viridiplantae</taxon>
        <taxon>Streptophyta</taxon>
        <taxon>Embryophyta</taxon>
        <taxon>Tracheophyta</taxon>
        <taxon>Spermatophyta</taxon>
        <taxon>Magnoliopsida</taxon>
        <taxon>eudicotyledons</taxon>
        <taxon>Gunneridae</taxon>
        <taxon>Pentapetalae</taxon>
        <taxon>rosids</taxon>
        <taxon>fabids</taxon>
        <taxon>Fabales</taxon>
        <taxon>Fabaceae</taxon>
        <taxon>Papilionoideae</taxon>
        <taxon>50 kb inversion clade</taxon>
        <taxon>NPAAA clade</taxon>
        <taxon>indigoferoid/millettioid clade</taxon>
        <taxon>Phaseoleae</taxon>
        <taxon>Cajanus</taxon>
    </lineage>
</organism>
<accession>A0A151R9Q8</accession>
<protein>
    <submittedName>
        <fullName evidence="2">Uncharacterized protein At4g26480 family</fullName>
    </submittedName>
</protein>
<evidence type="ECO:0000259" key="1">
    <source>
        <dbReference type="Pfam" id="PF10354"/>
    </source>
</evidence>
<dbReference type="Gramene" id="C.cajan_36393.t">
    <property type="protein sequence ID" value="C.cajan_36393.t"/>
    <property type="gene ID" value="C.cajan_36393"/>
</dbReference>
<dbReference type="AlphaFoldDB" id="A0A151R9Q8"/>
<dbReference type="Pfam" id="PF10354">
    <property type="entry name" value="BMT5-like"/>
    <property type="match status" value="1"/>
</dbReference>
<dbReference type="Proteomes" id="UP000075243">
    <property type="component" value="Unassembled WGS sequence"/>
</dbReference>
<sequence>MKETKNIVHKEEQEIDVKLITHYSNNHRILLVGKEGNTSMIKMHKALVLGFLKNASCMLRADGEIHIRHKITFPYTYWNIEELGAQSSLKLIEKAELKK</sequence>
<dbReference type="PANTHER" id="PTHR11538:SF26">
    <property type="entry name" value="FERREDOXIN-FOLD ANTICODON-BINDING DOMAIN-CONTAINING PROTEIN 1"/>
    <property type="match status" value="1"/>
</dbReference>
<dbReference type="GO" id="GO:0070475">
    <property type="term" value="P:rRNA base methylation"/>
    <property type="evidence" value="ECO:0007669"/>
    <property type="project" value="InterPro"/>
</dbReference>
<gene>
    <name evidence="2" type="ORF">KK1_039466</name>
</gene>
<proteinExistence type="predicted"/>
<dbReference type="PANTHER" id="PTHR11538">
    <property type="entry name" value="PHENYLALANYL-TRNA SYNTHETASE"/>
    <property type="match status" value="1"/>
</dbReference>
<reference evidence="2" key="1">
    <citation type="journal article" date="2012" name="Nat. Biotechnol.">
        <title>Draft genome sequence of pigeonpea (Cajanus cajan), an orphan legume crop of resource-poor farmers.</title>
        <authorList>
            <person name="Varshney R.K."/>
            <person name="Chen W."/>
            <person name="Li Y."/>
            <person name="Bharti A.K."/>
            <person name="Saxena R.K."/>
            <person name="Schlueter J.A."/>
            <person name="Donoghue M.T."/>
            <person name="Azam S."/>
            <person name="Fan G."/>
            <person name="Whaley A.M."/>
            <person name="Farmer A.D."/>
            <person name="Sheridan J."/>
            <person name="Iwata A."/>
            <person name="Tuteja R."/>
            <person name="Penmetsa R.V."/>
            <person name="Wu W."/>
            <person name="Upadhyaya H.D."/>
            <person name="Yang S.P."/>
            <person name="Shah T."/>
            <person name="Saxena K.B."/>
            <person name="Michael T."/>
            <person name="McCombie W.R."/>
            <person name="Yang B."/>
            <person name="Zhang G."/>
            <person name="Yang H."/>
            <person name="Wang J."/>
            <person name="Spillane C."/>
            <person name="Cook D.R."/>
            <person name="May G.D."/>
            <person name="Xu X."/>
            <person name="Jackson S.A."/>
        </authorList>
    </citation>
    <scope>NUCLEOTIDE SEQUENCE [LARGE SCALE GENOMIC DNA]</scope>
</reference>
<evidence type="ECO:0000313" key="3">
    <source>
        <dbReference type="Proteomes" id="UP000075243"/>
    </source>
</evidence>
<feature type="domain" description="25S rRNA (uridine-N(3))-methyltransferase BMT5-like" evidence="1">
    <location>
        <begin position="34"/>
        <end position="97"/>
    </location>
</feature>
<dbReference type="STRING" id="3821.A0A151R9Q8"/>
<name>A0A151R9Q8_CAJCA</name>
<dbReference type="InterPro" id="IPR019446">
    <property type="entry name" value="BMT5-like"/>
</dbReference>
<dbReference type="EMBL" id="KQ483924">
    <property type="protein sequence ID" value="KYP39223.1"/>
    <property type="molecule type" value="Genomic_DNA"/>
</dbReference>
<evidence type="ECO:0000313" key="2">
    <source>
        <dbReference type="EMBL" id="KYP39223.1"/>
    </source>
</evidence>
<keyword evidence="3" id="KW-1185">Reference proteome</keyword>
<dbReference type="GO" id="GO:0070042">
    <property type="term" value="F:rRNA (uridine-N3-)-methyltransferase activity"/>
    <property type="evidence" value="ECO:0007669"/>
    <property type="project" value="InterPro"/>
</dbReference>
<dbReference type="GO" id="GO:0005737">
    <property type="term" value="C:cytoplasm"/>
    <property type="evidence" value="ECO:0007669"/>
    <property type="project" value="TreeGrafter"/>
</dbReference>